<evidence type="ECO:0000256" key="4">
    <source>
        <dbReference type="PROSITE-ProRule" id="PRU00175"/>
    </source>
</evidence>
<dbReference type="SUPFAM" id="SSF57850">
    <property type="entry name" value="RING/U-box"/>
    <property type="match status" value="1"/>
</dbReference>
<reference evidence="8" key="1">
    <citation type="submission" date="2021-02" db="EMBL/GenBank/DDBJ databases">
        <authorList>
            <person name="Dougan E. K."/>
            <person name="Rhodes N."/>
            <person name="Thang M."/>
            <person name="Chan C."/>
        </authorList>
    </citation>
    <scope>NUCLEOTIDE SEQUENCE</scope>
</reference>
<dbReference type="InterPro" id="IPR013083">
    <property type="entry name" value="Znf_RING/FYVE/PHD"/>
</dbReference>
<protein>
    <submittedName>
        <fullName evidence="8">Znrf3 protein</fullName>
    </submittedName>
</protein>
<evidence type="ECO:0000256" key="2">
    <source>
        <dbReference type="ARBA" id="ARBA00022771"/>
    </source>
</evidence>
<accession>A0A812MHY2</accession>
<dbReference type="AlphaFoldDB" id="A0A812MHY2"/>
<dbReference type="GO" id="GO:0008270">
    <property type="term" value="F:zinc ion binding"/>
    <property type="evidence" value="ECO:0007669"/>
    <property type="project" value="UniProtKB-KW"/>
</dbReference>
<dbReference type="Gene3D" id="3.30.40.10">
    <property type="entry name" value="Zinc/RING finger domain, C3HC4 (zinc finger)"/>
    <property type="match status" value="1"/>
</dbReference>
<dbReference type="PROSITE" id="PS50089">
    <property type="entry name" value="ZF_RING_2"/>
    <property type="match status" value="1"/>
</dbReference>
<evidence type="ECO:0000256" key="1">
    <source>
        <dbReference type="ARBA" id="ARBA00022723"/>
    </source>
</evidence>
<dbReference type="EMBL" id="CAJNDS010001646">
    <property type="protein sequence ID" value="CAE7269594.1"/>
    <property type="molecule type" value="Genomic_DNA"/>
</dbReference>
<evidence type="ECO:0000259" key="7">
    <source>
        <dbReference type="PROSITE" id="PS50089"/>
    </source>
</evidence>
<feature type="transmembrane region" description="Helical" evidence="6">
    <location>
        <begin position="538"/>
        <end position="563"/>
    </location>
</feature>
<comment type="caution">
    <text evidence="8">The sequence shown here is derived from an EMBL/GenBank/DDBJ whole genome shotgun (WGS) entry which is preliminary data.</text>
</comment>
<evidence type="ECO:0000256" key="6">
    <source>
        <dbReference type="SAM" id="Phobius"/>
    </source>
</evidence>
<keyword evidence="9" id="KW-1185">Reference proteome</keyword>
<keyword evidence="3" id="KW-0862">Zinc</keyword>
<sequence length="712" mass="76257">MPCALCLASRSDRGNLDLSSNRLGLVSIGTWVLVPVLLNAPRRTQEDVIGIGTTWTLGDAEVTVEPAVLSKLKIARQLEEDSAADEEEAGDVAASSSTCDSCGICLQPFSQGEELTALPCATDLCPSVWHAECVRKWLCQGHTPTCPLCRSTIELTSESGASAQTSSTPSFALEVRAALPLSATSGLQAAFSSGRSTSNQLLQQLGQVIIQDILLLTLSQHNSQGGSSTPSLSNLSSSGLLNGGAAQAMTSAALADLGGLLLRSLTANGTLPVTLSAVETWGPGSSRETENRGASSSELWGGKGRSGRGHSKGRGKGERRGKGGHQGHNNAAREVAQRQDYSASSRRSISWHGCCCDKDQEGQPLPELIAVEVPPDSSWAKVELEIQEPQESQTLTEEEEITRSKRRLTTADRDGSNSGSMLSITLRDEALLRATDIGHVVAWGGYCLKAMSLLDHALTLDKAAAMFAKSREVTEIDYFISHCWMDGRFSKVCALWIHSNLIGAFVASACVALTAAFLRGAGLLPVRTTVNVSDVNSVPYALALGIVTFFWGLAFSHYVSLALGRRHRYFFDKFCVQQMDPETKKQAVASFGAFVLLEPVGRDCGARQMQEHRRQPGSETAFGFSPASPGKGKLFCLAGVLLHLSADTVLEAVGLEHEHDRPWHHVCGVRDLDLRPGGDAPGTQAEKKRAVKQIRVVGISQNWRSRMQELAA</sequence>
<feature type="transmembrane region" description="Helical" evidence="6">
    <location>
        <begin position="495"/>
        <end position="518"/>
    </location>
</feature>
<feature type="region of interest" description="Disordered" evidence="5">
    <location>
        <begin position="388"/>
        <end position="417"/>
    </location>
</feature>
<keyword evidence="2 4" id="KW-0863">Zinc-finger</keyword>
<proteinExistence type="predicted"/>
<dbReference type="PANTHER" id="PTHR45969:SF69">
    <property type="entry name" value="FINGER DOMAIN PROTEIN, PUTATIVE (AFU_ORTHOLOGUE AFUA_3G12190)-RELATED"/>
    <property type="match status" value="1"/>
</dbReference>
<organism evidence="8 9">
    <name type="scientific">Symbiodinium natans</name>
    <dbReference type="NCBI Taxonomy" id="878477"/>
    <lineage>
        <taxon>Eukaryota</taxon>
        <taxon>Sar</taxon>
        <taxon>Alveolata</taxon>
        <taxon>Dinophyceae</taxon>
        <taxon>Suessiales</taxon>
        <taxon>Symbiodiniaceae</taxon>
        <taxon>Symbiodinium</taxon>
    </lineage>
</organism>
<dbReference type="Pfam" id="PF13639">
    <property type="entry name" value="zf-RING_2"/>
    <property type="match status" value="1"/>
</dbReference>
<evidence type="ECO:0000256" key="5">
    <source>
        <dbReference type="SAM" id="MobiDB-lite"/>
    </source>
</evidence>
<dbReference type="Proteomes" id="UP000604046">
    <property type="component" value="Unassembled WGS sequence"/>
</dbReference>
<keyword evidence="1" id="KW-0479">Metal-binding</keyword>
<keyword evidence="6" id="KW-0812">Transmembrane</keyword>
<feature type="compositionally biased region" description="Basic residues" evidence="5">
    <location>
        <begin position="305"/>
        <end position="314"/>
    </location>
</feature>
<keyword evidence="6" id="KW-1133">Transmembrane helix</keyword>
<gene>
    <name evidence="8" type="primary">znrf3</name>
    <name evidence="8" type="ORF">SNAT2548_LOCUS14303</name>
</gene>
<keyword evidence="6" id="KW-0472">Membrane</keyword>
<feature type="domain" description="RING-type" evidence="7">
    <location>
        <begin position="102"/>
        <end position="150"/>
    </location>
</feature>
<dbReference type="GO" id="GO:0016567">
    <property type="term" value="P:protein ubiquitination"/>
    <property type="evidence" value="ECO:0007669"/>
    <property type="project" value="TreeGrafter"/>
</dbReference>
<dbReference type="GO" id="GO:0061630">
    <property type="term" value="F:ubiquitin protein ligase activity"/>
    <property type="evidence" value="ECO:0007669"/>
    <property type="project" value="TreeGrafter"/>
</dbReference>
<dbReference type="InterPro" id="IPR001841">
    <property type="entry name" value="Znf_RING"/>
</dbReference>
<name>A0A812MHY2_9DINO</name>
<evidence type="ECO:0000313" key="9">
    <source>
        <dbReference type="Proteomes" id="UP000604046"/>
    </source>
</evidence>
<dbReference type="PANTHER" id="PTHR45969">
    <property type="entry name" value="RING ZINC FINGER PROTEIN-RELATED"/>
    <property type="match status" value="1"/>
</dbReference>
<evidence type="ECO:0000256" key="3">
    <source>
        <dbReference type="ARBA" id="ARBA00022833"/>
    </source>
</evidence>
<dbReference type="CDD" id="cd16448">
    <property type="entry name" value="RING-H2"/>
    <property type="match status" value="1"/>
</dbReference>
<dbReference type="OrthoDB" id="435950at2759"/>
<feature type="region of interest" description="Disordered" evidence="5">
    <location>
        <begin position="279"/>
        <end position="342"/>
    </location>
</feature>
<evidence type="ECO:0000313" key="8">
    <source>
        <dbReference type="EMBL" id="CAE7269594.1"/>
    </source>
</evidence>